<name>T1JHC2_STRMM</name>
<proteinExistence type="predicted"/>
<reference evidence="3" key="1">
    <citation type="submission" date="2011-05" db="EMBL/GenBank/DDBJ databases">
        <authorList>
            <person name="Richards S.R."/>
            <person name="Qu J."/>
            <person name="Jiang H."/>
            <person name="Jhangiani S.N."/>
            <person name="Agravi P."/>
            <person name="Goodspeed R."/>
            <person name="Gross S."/>
            <person name="Mandapat C."/>
            <person name="Jackson L."/>
            <person name="Mathew T."/>
            <person name="Pu L."/>
            <person name="Thornton R."/>
            <person name="Saada N."/>
            <person name="Wilczek-Boney K.B."/>
            <person name="Lee S."/>
            <person name="Kovar C."/>
            <person name="Wu Y."/>
            <person name="Scherer S.E."/>
            <person name="Worley K.C."/>
            <person name="Muzny D.M."/>
            <person name="Gibbs R."/>
        </authorList>
    </citation>
    <scope>NUCLEOTIDE SEQUENCE</scope>
    <source>
        <strain evidence="3">Brora</strain>
    </source>
</reference>
<organism evidence="2 3">
    <name type="scientific">Strigamia maritima</name>
    <name type="common">European centipede</name>
    <name type="synonym">Geophilus maritimus</name>
    <dbReference type="NCBI Taxonomy" id="126957"/>
    <lineage>
        <taxon>Eukaryota</taxon>
        <taxon>Metazoa</taxon>
        <taxon>Ecdysozoa</taxon>
        <taxon>Arthropoda</taxon>
        <taxon>Myriapoda</taxon>
        <taxon>Chilopoda</taxon>
        <taxon>Pleurostigmophora</taxon>
        <taxon>Geophilomorpha</taxon>
        <taxon>Linotaeniidae</taxon>
        <taxon>Strigamia</taxon>
    </lineage>
</organism>
<evidence type="ECO:0000313" key="3">
    <source>
        <dbReference type="Proteomes" id="UP000014500"/>
    </source>
</evidence>
<keyword evidence="3" id="KW-1185">Reference proteome</keyword>
<dbReference type="AlphaFoldDB" id="T1JHC2"/>
<feature type="compositionally biased region" description="Basic and acidic residues" evidence="1">
    <location>
        <begin position="60"/>
        <end position="70"/>
    </location>
</feature>
<accession>T1JHC2</accession>
<sequence>MYFLFKFNLPKSEPIITKAVQLPRSPSKLAVKAGRLKTQRPSKNRSRRNPHTSLYLALSESKRQHQASEKRKPKPT</sequence>
<protein>
    <submittedName>
        <fullName evidence="2">Uncharacterized protein</fullName>
    </submittedName>
</protein>
<feature type="region of interest" description="Disordered" evidence="1">
    <location>
        <begin position="28"/>
        <end position="76"/>
    </location>
</feature>
<dbReference type="HOGENOM" id="CLU_2657605_0_0_1"/>
<feature type="compositionally biased region" description="Basic residues" evidence="1">
    <location>
        <begin position="34"/>
        <end position="50"/>
    </location>
</feature>
<evidence type="ECO:0000256" key="1">
    <source>
        <dbReference type="SAM" id="MobiDB-lite"/>
    </source>
</evidence>
<reference evidence="2" key="2">
    <citation type="submission" date="2015-02" db="UniProtKB">
        <authorList>
            <consortium name="EnsemblMetazoa"/>
        </authorList>
    </citation>
    <scope>IDENTIFICATION</scope>
</reference>
<dbReference type="EMBL" id="JH432212">
    <property type="status" value="NOT_ANNOTATED_CDS"/>
    <property type="molecule type" value="Genomic_DNA"/>
</dbReference>
<evidence type="ECO:0000313" key="2">
    <source>
        <dbReference type="EnsemblMetazoa" id="SMAR013253-PA"/>
    </source>
</evidence>
<dbReference type="Proteomes" id="UP000014500">
    <property type="component" value="Unassembled WGS sequence"/>
</dbReference>
<dbReference type="EnsemblMetazoa" id="SMAR013253-RA">
    <property type="protein sequence ID" value="SMAR013253-PA"/>
    <property type="gene ID" value="SMAR013253"/>
</dbReference>